<dbReference type="AlphaFoldDB" id="A0A1I2SZJ5"/>
<feature type="compositionally biased region" description="Basic and acidic residues" evidence="1">
    <location>
        <begin position="169"/>
        <end position="180"/>
    </location>
</feature>
<evidence type="ECO:0000313" key="2">
    <source>
        <dbReference type="EMBL" id="SFG57329.1"/>
    </source>
</evidence>
<accession>A0A1I2SZJ5</accession>
<feature type="region of interest" description="Disordered" evidence="1">
    <location>
        <begin position="135"/>
        <end position="189"/>
    </location>
</feature>
<evidence type="ECO:0000256" key="1">
    <source>
        <dbReference type="SAM" id="MobiDB-lite"/>
    </source>
</evidence>
<gene>
    <name evidence="2" type="ORF">SAMN05660282_01294</name>
</gene>
<dbReference type="EMBL" id="FOPJ01000006">
    <property type="protein sequence ID" value="SFG57329.1"/>
    <property type="molecule type" value="Genomic_DNA"/>
</dbReference>
<name>A0A1I2SZJ5_9CORY</name>
<dbReference type="Proteomes" id="UP000199065">
    <property type="component" value="Unassembled WGS sequence"/>
</dbReference>
<evidence type="ECO:0000313" key="3">
    <source>
        <dbReference type="Proteomes" id="UP000199065"/>
    </source>
</evidence>
<keyword evidence="3" id="KW-1185">Reference proteome</keyword>
<protein>
    <submittedName>
        <fullName evidence="2">Uncharacterized protein</fullName>
    </submittedName>
</protein>
<organism evidence="2 3">
    <name type="scientific">Corynebacterium spheniscorum</name>
    <dbReference type="NCBI Taxonomy" id="185761"/>
    <lineage>
        <taxon>Bacteria</taxon>
        <taxon>Bacillati</taxon>
        <taxon>Actinomycetota</taxon>
        <taxon>Actinomycetes</taxon>
        <taxon>Mycobacteriales</taxon>
        <taxon>Corynebacteriaceae</taxon>
        <taxon>Corynebacterium</taxon>
    </lineage>
</organism>
<proteinExistence type="predicted"/>
<reference evidence="2 3" key="1">
    <citation type="submission" date="2016-10" db="EMBL/GenBank/DDBJ databases">
        <authorList>
            <person name="de Groot N.N."/>
        </authorList>
    </citation>
    <scope>NUCLEOTIDE SEQUENCE [LARGE SCALE GENOMIC DNA]</scope>
    <source>
        <strain>J11</strain>
        <strain evidence="3">PG 39</strain>
    </source>
</reference>
<feature type="compositionally biased region" description="Low complexity" evidence="1">
    <location>
        <begin position="60"/>
        <end position="69"/>
    </location>
</feature>
<sequence>MDHNGKCFFHWNTPDTTNNPHITLPTGPIATITNTTWATTWNTITDRPTTIKETEKLLQQRKQQTQQEAEQSKEHAKQAKQHARQAIQDTTPPTPTPKPKPPKPKEKPRPPIYPDDDYHVTITNYRTATVQAPSRLPNGALKFPKRPQMSRKEKKALKNSVMPHRPRPNRWDTPTKHTEIFPHNPLSPEDQQLIKEHYKTQAEIKRSIRKLTNHTNNPNQPPPF</sequence>
<feature type="compositionally biased region" description="Basic residues" evidence="1">
    <location>
        <begin position="143"/>
        <end position="157"/>
    </location>
</feature>
<feature type="region of interest" description="Disordered" evidence="1">
    <location>
        <begin position="59"/>
        <end position="118"/>
    </location>
</feature>